<keyword evidence="3" id="KW-1185">Reference proteome</keyword>
<feature type="compositionally biased region" description="Gly residues" evidence="1">
    <location>
        <begin position="735"/>
        <end position="745"/>
    </location>
</feature>
<gene>
    <name evidence="2" type="ORF">AWB83_04153</name>
</gene>
<organism evidence="2 3">
    <name type="scientific">Caballeronia ptereochthonis</name>
    <dbReference type="NCBI Taxonomy" id="1777144"/>
    <lineage>
        <taxon>Bacteria</taxon>
        <taxon>Pseudomonadati</taxon>
        <taxon>Pseudomonadota</taxon>
        <taxon>Betaproteobacteria</taxon>
        <taxon>Burkholderiales</taxon>
        <taxon>Burkholderiaceae</taxon>
        <taxon>Caballeronia</taxon>
    </lineage>
</organism>
<dbReference type="RefSeq" id="WP_087047521.1">
    <property type="nucleotide sequence ID" value="NZ_FCOB02000019.1"/>
</dbReference>
<dbReference type="AlphaFoldDB" id="A0A158CA86"/>
<comment type="caution">
    <text evidence="2">The sequence shown here is derived from an EMBL/GenBank/DDBJ whole genome shotgun (WGS) entry which is preliminary data.</text>
</comment>
<name>A0A158CA86_9BURK</name>
<dbReference type="Proteomes" id="UP000054978">
    <property type="component" value="Unassembled WGS sequence"/>
</dbReference>
<dbReference type="OrthoDB" id="8710959at2"/>
<reference evidence="2" key="1">
    <citation type="submission" date="2016-01" db="EMBL/GenBank/DDBJ databases">
        <authorList>
            <person name="Peeters C."/>
        </authorList>
    </citation>
    <scope>NUCLEOTIDE SEQUENCE [LARGE SCALE GENOMIC DNA]</scope>
    <source>
        <strain evidence="2">LMG 29326</strain>
    </source>
</reference>
<feature type="region of interest" description="Disordered" evidence="1">
    <location>
        <begin position="734"/>
        <end position="780"/>
    </location>
</feature>
<sequence>MSGITTIQTSSNIATAFGAWSSFTQTLNDYRKGKAEQDAVVQAGANLAAAASALGSSQFAQTFSGIAGFATSAANFKADLRTYKEAAQFGDSRARNAAFVSLVGDAAGLAQAVASGMGAIAVQAGEVALVTAAASMGTAAGAVGAASAIVGFGMSTIYGIQDYFQELDNQLMRAKEWNDFTLDLGASNINGQSVIVMAGRATDYFTSSRLNGSAFVYDEFNTAGAWNSGVVLAMNGGTGYEELYGRDVISDVSAFKINLAAGASATIRGNDNSIYGGSSSYTRLYGYGNVVSLASNSGAGLDLFSPHANTTVYGVGNTIGLYASNNVVQTYGNTVWSANAGYSSGIHGNDNSIHTGAHSYTELYGYGNRVGMVDYSGSRLNLYSEWAYTEIYGLGNTIGIGASKNGVKSNGNTFTFSATGLNTDIYGDWNVINAAGWSKTTLFGWNNTFNAASNSGAQCDFASHSSGTVNGYGNTVGICGSDIYVNSSRNYINAMAGTSFALTGYGNVVYSASWSSSMVALVNEYASATVHGEGNKIYVTASHTDVTTDGNTINFSAGGFTSDIHGNWNVINAGGWSATTVSGRNNTINTPDNCGVTVNFTSNSEATVTGHGNTIGICGTGISVNSSGNNLSTVNGASVSVGGDGNNVYFGAGSSISNVGNSNTLVGSNGHIEIAVTGRPQVVSIYGDDNYITFNSADSSNVTVYVYGSRNVADVMSRPRVTFNGGDNTWLNAGGRDGGGAGADRGGSDRTGNVHVGDIGDVGPLRGTRDPAYATDSTDSQSRNLIAAMASYGADTSASSVFVSPAQNDPQMLLAASAD</sequence>
<evidence type="ECO:0000313" key="3">
    <source>
        <dbReference type="Proteomes" id="UP000054978"/>
    </source>
</evidence>
<evidence type="ECO:0000256" key="1">
    <source>
        <dbReference type="SAM" id="MobiDB-lite"/>
    </source>
</evidence>
<evidence type="ECO:0000313" key="2">
    <source>
        <dbReference type="EMBL" id="SAK79224.1"/>
    </source>
</evidence>
<proteinExistence type="predicted"/>
<accession>A0A158CA86</accession>
<protein>
    <submittedName>
        <fullName evidence="2">Uncharacterized protein</fullName>
    </submittedName>
</protein>
<dbReference type="EMBL" id="FCOB02000019">
    <property type="protein sequence ID" value="SAK79224.1"/>
    <property type="molecule type" value="Genomic_DNA"/>
</dbReference>